<dbReference type="Ensembl" id="ENSSSCT00030093312.1">
    <property type="protein sequence ID" value="ENSSSCP00030042956.1"/>
    <property type="gene ID" value="ENSSSCG00030066800.1"/>
</dbReference>
<evidence type="ECO:0000256" key="3">
    <source>
        <dbReference type="ARBA" id="ARBA00022734"/>
    </source>
</evidence>
<dbReference type="InterPro" id="IPR016186">
    <property type="entry name" value="C-type_lectin-like/link_sf"/>
</dbReference>
<sequence>MNEKHLAYAEVKHIPSKKQMQKEKRNEQLVYAEVKMCTSKPNQTKITRMDSPKEKGPSVPLAWFLATVILGIFCFFLLLTVGILGFKVFQGGSWKPSLNNETQEDNMSLREKTLTRGKEISTCRTKWSCCGQKCYYFSNESKNFKESQHSCKEMGSTLLKIDDQEELIFIQSHLSYFYWIGLSRKSITSYWTWEDNTRHFLNFDWKDSKDGNCASISAKKITATDCAKLIYYICEK</sequence>
<keyword evidence="7" id="KW-0325">Glycoprotein</keyword>
<proteinExistence type="predicted"/>
<comment type="subcellular location">
    <subcellularLocation>
        <location evidence="1">Membrane</location>
        <topology evidence="1">Single-pass type II membrane protein</topology>
    </subcellularLocation>
</comment>
<keyword evidence="5 8" id="KW-1133">Transmembrane helix</keyword>
<keyword evidence="4" id="KW-0735">Signal-anchor</keyword>
<evidence type="ECO:0000256" key="6">
    <source>
        <dbReference type="ARBA" id="ARBA00023136"/>
    </source>
</evidence>
<dbReference type="SUPFAM" id="SSF56436">
    <property type="entry name" value="C-type lectin-like"/>
    <property type="match status" value="1"/>
</dbReference>
<feature type="domain" description="C-type lectin" evidence="9">
    <location>
        <begin position="130"/>
        <end position="235"/>
    </location>
</feature>
<evidence type="ECO:0000259" key="9">
    <source>
        <dbReference type="PROSITE" id="PS50041"/>
    </source>
</evidence>
<dbReference type="PROSITE" id="PS50041">
    <property type="entry name" value="C_TYPE_LECTIN_2"/>
    <property type="match status" value="1"/>
</dbReference>
<dbReference type="PANTHER" id="PTHR22800:SF243">
    <property type="entry name" value="KILLER CELL LECTIN-LIKE RECEPTOR SUBFAMILY H, MEMBER 1"/>
    <property type="match status" value="1"/>
</dbReference>
<evidence type="ECO:0000256" key="2">
    <source>
        <dbReference type="ARBA" id="ARBA00022692"/>
    </source>
</evidence>
<dbReference type="InterPro" id="IPR033992">
    <property type="entry name" value="NKR-like_CTLD"/>
</dbReference>
<dbReference type="GO" id="GO:0016020">
    <property type="term" value="C:membrane"/>
    <property type="evidence" value="ECO:0007669"/>
    <property type="project" value="UniProtKB-SubCell"/>
</dbReference>
<reference evidence="10" key="1">
    <citation type="submission" date="2025-05" db="UniProtKB">
        <authorList>
            <consortium name="Ensembl"/>
        </authorList>
    </citation>
    <scope>IDENTIFICATION</scope>
</reference>
<evidence type="ECO:0000256" key="1">
    <source>
        <dbReference type="ARBA" id="ARBA00004606"/>
    </source>
</evidence>
<dbReference type="CDD" id="cd03593">
    <property type="entry name" value="CLECT_NK_receptors_like"/>
    <property type="match status" value="1"/>
</dbReference>
<feature type="transmembrane region" description="Helical" evidence="8">
    <location>
        <begin position="61"/>
        <end position="86"/>
    </location>
</feature>
<dbReference type="Proteomes" id="UP000694723">
    <property type="component" value="Unplaced"/>
</dbReference>
<dbReference type="PANTHER" id="PTHR22800">
    <property type="entry name" value="C-TYPE LECTIN PROTEINS"/>
    <property type="match status" value="1"/>
</dbReference>
<dbReference type="GO" id="GO:0030246">
    <property type="term" value="F:carbohydrate binding"/>
    <property type="evidence" value="ECO:0007669"/>
    <property type="project" value="UniProtKB-KW"/>
</dbReference>
<dbReference type="Proteomes" id="UP000694722">
    <property type="component" value="Unplaced"/>
</dbReference>
<dbReference type="SMART" id="SM00034">
    <property type="entry name" value="CLECT"/>
    <property type="match status" value="1"/>
</dbReference>
<keyword evidence="2 8" id="KW-0812">Transmembrane</keyword>
<evidence type="ECO:0000256" key="5">
    <source>
        <dbReference type="ARBA" id="ARBA00022989"/>
    </source>
</evidence>
<dbReference type="AlphaFoldDB" id="A0A8D0Y056"/>
<dbReference type="Proteomes" id="UP000694570">
    <property type="component" value="Unplaced"/>
</dbReference>
<evidence type="ECO:0000313" key="10">
    <source>
        <dbReference type="Ensembl" id="ENSSSCP00030042956.1"/>
    </source>
</evidence>
<evidence type="ECO:0000313" key="11">
    <source>
        <dbReference type="Proteomes" id="UP000694570"/>
    </source>
</evidence>
<dbReference type="Ensembl" id="ENSSSCT00060009711.1">
    <property type="protein sequence ID" value="ENSSSCP00060003536.1"/>
    <property type="gene ID" value="ENSSSCG00060007627.1"/>
</dbReference>
<accession>A0A8D0Y056</accession>
<evidence type="ECO:0000256" key="7">
    <source>
        <dbReference type="ARBA" id="ARBA00023180"/>
    </source>
</evidence>
<keyword evidence="6 8" id="KW-0472">Membrane</keyword>
<dbReference type="Gene3D" id="3.10.100.10">
    <property type="entry name" value="Mannose-Binding Protein A, subunit A"/>
    <property type="match status" value="1"/>
</dbReference>
<evidence type="ECO:0000256" key="8">
    <source>
        <dbReference type="SAM" id="Phobius"/>
    </source>
</evidence>
<evidence type="ECO:0000256" key="4">
    <source>
        <dbReference type="ARBA" id="ARBA00022968"/>
    </source>
</evidence>
<name>A0A8D0Y056_PIG</name>
<organism evidence="10 11">
    <name type="scientific">Sus scrofa</name>
    <name type="common">Pig</name>
    <dbReference type="NCBI Taxonomy" id="9823"/>
    <lineage>
        <taxon>Eukaryota</taxon>
        <taxon>Metazoa</taxon>
        <taxon>Chordata</taxon>
        <taxon>Craniata</taxon>
        <taxon>Vertebrata</taxon>
        <taxon>Euteleostomi</taxon>
        <taxon>Mammalia</taxon>
        <taxon>Eutheria</taxon>
        <taxon>Laurasiatheria</taxon>
        <taxon>Artiodactyla</taxon>
        <taxon>Suina</taxon>
        <taxon>Suidae</taxon>
        <taxon>Sus</taxon>
    </lineage>
</organism>
<protein>
    <recommendedName>
        <fullName evidence="9">C-type lectin domain-containing protein</fullName>
    </recommendedName>
</protein>
<dbReference type="Ensembl" id="ENSSSCT00040027641.1">
    <property type="protein sequence ID" value="ENSSSCP00040011646.1"/>
    <property type="gene ID" value="ENSSSCG00040020534.1"/>
</dbReference>
<dbReference type="InterPro" id="IPR001304">
    <property type="entry name" value="C-type_lectin-like"/>
</dbReference>
<keyword evidence="3" id="KW-0430">Lectin</keyword>
<dbReference type="InterPro" id="IPR050919">
    <property type="entry name" value="NKG2/CD94_NK_receptors"/>
</dbReference>
<dbReference type="Pfam" id="PF00059">
    <property type="entry name" value="Lectin_C"/>
    <property type="match status" value="1"/>
</dbReference>
<dbReference type="InterPro" id="IPR016187">
    <property type="entry name" value="CTDL_fold"/>
</dbReference>